<sequence>MIALGLIAWSDPASAYRPFDGTDAAIAKKGEMEVELQPAGRLRDESGTSLIAPTWVLNYGLSESWETVFEGQGQTSLSPPGPTSLTAAGAFLKHVVVPGSLQDKTGPSVATEFGVLLPDSTGNSGVGVSLAGIVSQRWDWGTIHLNAETAITRDHHGDVFVGAIIEGPMTWTVRPVAEIFYENEFGKEDTFSGLVGLIYRVRDDLSFDIAVRHALTGGHPVNEIRAGLTFGFPLSFFEGHAAHQASPIPPR</sequence>
<evidence type="ECO:0000313" key="2">
    <source>
        <dbReference type="Proteomes" id="UP000305095"/>
    </source>
</evidence>
<organism evidence="1 2">
    <name type="scientific">Bradyrhizobium elkanii</name>
    <dbReference type="NCBI Taxonomy" id="29448"/>
    <lineage>
        <taxon>Bacteria</taxon>
        <taxon>Pseudomonadati</taxon>
        <taxon>Pseudomonadota</taxon>
        <taxon>Alphaproteobacteria</taxon>
        <taxon>Hyphomicrobiales</taxon>
        <taxon>Nitrobacteraceae</taxon>
        <taxon>Bradyrhizobium</taxon>
    </lineage>
</organism>
<name>A0A4U6RUB4_BRAEL</name>
<evidence type="ECO:0000313" key="1">
    <source>
        <dbReference type="EMBL" id="TKV77693.1"/>
    </source>
</evidence>
<dbReference type="Proteomes" id="UP000305095">
    <property type="component" value="Unassembled WGS sequence"/>
</dbReference>
<proteinExistence type="predicted"/>
<comment type="caution">
    <text evidence="1">The sequence shown here is derived from an EMBL/GenBank/DDBJ whole genome shotgun (WGS) entry which is preliminary data.</text>
</comment>
<dbReference type="AlphaFoldDB" id="A0A4U6RUB4"/>
<reference evidence="1 2" key="1">
    <citation type="submission" date="2019-05" db="EMBL/GenBank/DDBJ databases">
        <title>Draft Genome of Bradyrhizobium elkanii strain SEMIA 938, Used in Commercial Inoculants for Lupinus spp. in Brazil.</title>
        <authorList>
            <person name="Hungria M."/>
            <person name="Delamuta J.R.M."/>
            <person name="Ribeiro R.A."/>
            <person name="Nogueira M.A."/>
        </authorList>
    </citation>
    <scope>NUCLEOTIDE SEQUENCE [LARGE SCALE GENOMIC DNA]</scope>
    <source>
        <strain evidence="1 2">Semia 938</strain>
    </source>
</reference>
<accession>A0A4U6RUB4</accession>
<protein>
    <submittedName>
        <fullName evidence="1">Uncharacterized protein</fullName>
    </submittedName>
</protein>
<dbReference type="EMBL" id="SZZP01000022">
    <property type="protein sequence ID" value="TKV77693.1"/>
    <property type="molecule type" value="Genomic_DNA"/>
</dbReference>
<gene>
    <name evidence="1" type="ORF">FDV58_30385</name>
</gene>